<gene>
    <name evidence="5" type="ORF">EQG79_08025</name>
</gene>
<keyword evidence="3" id="KW-0378">Hydrolase</keyword>
<accession>A0A4Q2UW22</accession>
<dbReference type="Proteomes" id="UP000290407">
    <property type="component" value="Unassembled WGS sequence"/>
</dbReference>
<name>A0A4Q2UW22_9BACT</name>
<comment type="caution">
    <text evidence="5">The sequence shown here is derived from an EMBL/GenBank/DDBJ whole genome shotgun (WGS) entry which is preliminary data.</text>
</comment>
<sequence>MIRLVCFFLWLPACLWIGCGNLVSTPDLRPAAYTAWVTGDTADVQTQPLGGLVLAGGSTDVDAAMRWLLQRSNHGDVLIIRASGSNGYNDYLFSRLGERVNSVETILVNTRELAHHADIVRKVRQAEAIFFAGGDQANYVNFYRATPLADALNERIRAGAVLGGTSAGCAILGQIYFSALHDSIVSDEALANPFDQRVTLGYADFLKHPLLANLITDQHYTNRNRHGRHLTFLARAAAQTQQPRGIGVDEKTAVCVLPDGKTLVFGQGNAYFLQAAATLPETCTPGKPLTWKAGARAVRVVRVAGAETGTAGFDLRTFQPADPTGVTYWYAENGQLIKP</sequence>
<dbReference type="GO" id="GO:0006508">
    <property type="term" value="P:proteolysis"/>
    <property type="evidence" value="ECO:0007669"/>
    <property type="project" value="UniProtKB-KW"/>
</dbReference>
<evidence type="ECO:0000256" key="2">
    <source>
        <dbReference type="ARBA" id="ARBA00022670"/>
    </source>
</evidence>
<dbReference type="EMBL" id="SBLB01000001">
    <property type="protein sequence ID" value="RYC72055.1"/>
    <property type="molecule type" value="Genomic_DNA"/>
</dbReference>
<dbReference type="Pfam" id="PF03575">
    <property type="entry name" value="Peptidase_S51"/>
    <property type="match status" value="1"/>
</dbReference>
<dbReference type="PANTHER" id="PTHR36175:SF1">
    <property type="entry name" value="CYANOPHYCINASE"/>
    <property type="match status" value="1"/>
</dbReference>
<dbReference type="PANTHER" id="PTHR36175">
    <property type="entry name" value="CYANOPHYCINASE"/>
    <property type="match status" value="1"/>
</dbReference>
<evidence type="ECO:0000256" key="4">
    <source>
        <dbReference type="ARBA" id="ARBA00022825"/>
    </source>
</evidence>
<dbReference type="Gene3D" id="3.40.50.880">
    <property type="match status" value="1"/>
</dbReference>
<dbReference type="PROSITE" id="PS51257">
    <property type="entry name" value="PROKAR_LIPOPROTEIN"/>
    <property type="match status" value="1"/>
</dbReference>
<proteinExistence type="inferred from homology"/>
<organism evidence="5 6">
    <name type="scientific">Spirosoma sordidisoli</name>
    <dbReference type="NCBI Taxonomy" id="2502893"/>
    <lineage>
        <taxon>Bacteria</taxon>
        <taxon>Pseudomonadati</taxon>
        <taxon>Bacteroidota</taxon>
        <taxon>Cytophagia</taxon>
        <taxon>Cytophagales</taxon>
        <taxon>Cytophagaceae</taxon>
        <taxon>Spirosoma</taxon>
    </lineage>
</organism>
<keyword evidence="6" id="KW-1185">Reference proteome</keyword>
<dbReference type="InterPro" id="IPR029062">
    <property type="entry name" value="Class_I_gatase-like"/>
</dbReference>
<keyword evidence="4" id="KW-0720">Serine protease</keyword>
<comment type="similarity">
    <text evidence="1">Belongs to the peptidase S51 family.</text>
</comment>
<dbReference type="GO" id="GO:0008236">
    <property type="term" value="F:serine-type peptidase activity"/>
    <property type="evidence" value="ECO:0007669"/>
    <property type="project" value="UniProtKB-KW"/>
</dbReference>
<evidence type="ECO:0000256" key="1">
    <source>
        <dbReference type="ARBA" id="ARBA00006534"/>
    </source>
</evidence>
<dbReference type="SUPFAM" id="SSF52317">
    <property type="entry name" value="Class I glutamine amidotransferase-like"/>
    <property type="match status" value="1"/>
</dbReference>
<evidence type="ECO:0000313" key="5">
    <source>
        <dbReference type="EMBL" id="RYC72055.1"/>
    </source>
</evidence>
<dbReference type="CDD" id="cd03145">
    <property type="entry name" value="GAT1_cyanophycinase"/>
    <property type="match status" value="1"/>
</dbReference>
<evidence type="ECO:0000256" key="3">
    <source>
        <dbReference type="ARBA" id="ARBA00022801"/>
    </source>
</evidence>
<reference evidence="5 6" key="1">
    <citation type="submission" date="2019-01" db="EMBL/GenBank/DDBJ databases">
        <title>Spirosoma flava sp. nov., a propanil-degrading bacterium isolated from herbicide-contaminated soil.</title>
        <authorList>
            <person name="Zhang L."/>
            <person name="Jiang J.-D."/>
        </authorList>
    </citation>
    <scope>NUCLEOTIDE SEQUENCE [LARGE SCALE GENOMIC DNA]</scope>
    <source>
        <strain evidence="5 6">TY50</strain>
    </source>
</reference>
<keyword evidence="2" id="KW-0645">Protease</keyword>
<protein>
    <submittedName>
        <fullName evidence="5">Cyanophycinase</fullName>
    </submittedName>
</protein>
<dbReference type="InterPro" id="IPR005320">
    <property type="entry name" value="Peptidase_S51"/>
</dbReference>
<evidence type="ECO:0000313" key="6">
    <source>
        <dbReference type="Proteomes" id="UP000290407"/>
    </source>
</evidence>
<dbReference type="AlphaFoldDB" id="A0A4Q2UW22"/>